<keyword evidence="4" id="KW-1185">Reference proteome</keyword>
<evidence type="ECO:0000313" key="4">
    <source>
        <dbReference type="Proteomes" id="UP000605846"/>
    </source>
</evidence>
<keyword evidence="2" id="KW-1133">Transmembrane helix</keyword>
<gene>
    <name evidence="3" type="ORF">EC973_008846</name>
</gene>
<evidence type="ECO:0000256" key="2">
    <source>
        <dbReference type="SAM" id="Phobius"/>
    </source>
</evidence>
<reference evidence="3" key="1">
    <citation type="submission" date="2020-01" db="EMBL/GenBank/DDBJ databases">
        <title>Genome Sequencing of Three Apophysomyces-Like Fungal Strains Confirms a Novel Fungal Genus in the Mucoromycota with divergent Burkholderia-like Endosymbiotic Bacteria.</title>
        <authorList>
            <person name="Stajich J.E."/>
            <person name="Macias A.M."/>
            <person name="Carter-House D."/>
            <person name="Lovett B."/>
            <person name="Kasson L.R."/>
            <person name="Berry K."/>
            <person name="Grigoriev I."/>
            <person name="Chang Y."/>
            <person name="Spatafora J."/>
            <person name="Kasson M.T."/>
        </authorList>
    </citation>
    <scope>NUCLEOTIDE SEQUENCE</scope>
    <source>
        <strain evidence="3">NRRL A-21654</strain>
    </source>
</reference>
<sequence length="270" mass="31419">MNPPNNKSISDLLAPPATPRRRRLSDGASQVFHNIINRPRSSSDAASITESRDSDSEERSDELGMYYSHLHKHVREATKKRTDLMPPEQKDFEFMSDGQLRTDWMEYITAWVKYIIQSAASDRVDEQLEPFSLVIVKSGVDRLYSLAEPLMEPARKLYLILWHYDLLLAFAFVWSAGFIIWIRLDSFVQLTDEALDMPSFSSQQEPNMAKIGQFWRRIRPDAHRHHHHQGFSVLAKKSVFEWRADIKHKYGPKGQLLLLDIVDILERVKK</sequence>
<protein>
    <submittedName>
        <fullName evidence="3">Uncharacterized protein</fullName>
    </submittedName>
</protein>
<keyword evidence="2" id="KW-0472">Membrane</keyword>
<feature type="transmembrane region" description="Helical" evidence="2">
    <location>
        <begin position="161"/>
        <end position="182"/>
    </location>
</feature>
<dbReference type="AlphaFoldDB" id="A0A8H7C0H7"/>
<organism evidence="3 4">
    <name type="scientific">Apophysomyces ossiformis</name>
    <dbReference type="NCBI Taxonomy" id="679940"/>
    <lineage>
        <taxon>Eukaryota</taxon>
        <taxon>Fungi</taxon>
        <taxon>Fungi incertae sedis</taxon>
        <taxon>Mucoromycota</taxon>
        <taxon>Mucoromycotina</taxon>
        <taxon>Mucoromycetes</taxon>
        <taxon>Mucorales</taxon>
        <taxon>Mucorineae</taxon>
        <taxon>Mucoraceae</taxon>
        <taxon>Apophysomyces</taxon>
    </lineage>
</organism>
<comment type="caution">
    <text evidence="3">The sequence shown here is derived from an EMBL/GenBank/DDBJ whole genome shotgun (WGS) entry which is preliminary data.</text>
</comment>
<feature type="region of interest" description="Disordered" evidence="1">
    <location>
        <begin position="1"/>
        <end position="61"/>
    </location>
</feature>
<dbReference type="EMBL" id="JABAYA010000008">
    <property type="protein sequence ID" value="KAF7731675.1"/>
    <property type="molecule type" value="Genomic_DNA"/>
</dbReference>
<dbReference type="OrthoDB" id="1708389at2759"/>
<evidence type="ECO:0000256" key="1">
    <source>
        <dbReference type="SAM" id="MobiDB-lite"/>
    </source>
</evidence>
<keyword evidence="2" id="KW-0812">Transmembrane</keyword>
<feature type="compositionally biased region" description="Polar residues" evidence="1">
    <location>
        <begin position="39"/>
        <end position="49"/>
    </location>
</feature>
<proteinExistence type="predicted"/>
<name>A0A8H7C0H7_9FUNG</name>
<evidence type="ECO:0000313" key="3">
    <source>
        <dbReference type="EMBL" id="KAF7731675.1"/>
    </source>
</evidence>
<dbReference type="Proteomes" id="UP000605846">
    <property type="component" value="Unassembled WGS sequence"/>
</dbReference>
<accession>A0A8H7C0H7</accession>